<feature type="transmembrane region" description="Helical" evidence="8">
    <location>
        <begin position="174"/>
        <end position="196"/>
    </location>
</feature>
<evidence type="ECO:0000256" key="1">
    <source>
        <dbReference type="ARBA" id="ARBA00004651"/>
    </source>
</evidence>
<organism evidence="9 10">
    <name type="scientific">Faecalicatena faecalis</name>
    <dbReference type="NCBI Taxonomy" id="2726362"/>
    <lineage>
        <taxon>Bacteria</taxon>
        <taxon>Bacillati</taxon>
        <taxon>Bacillota</taxon>
        <taxon>Clostridia</taxon>
        <taxon>Lachnospirales</taxon>
        <taxon>Lachnospiraceae</taxon>
        <taxon>Faecalicatena</taxon>
    </lineage>
</organism>
<dbReference type="PROSITE" id="PS50283">
    <property type="entry name" value="NA_SOLUT_SYMP_3"/>
    <property type="match status" value="1"/>
</dbReference>
<evidence type="ECO:0000313" key="9">
    <source>
        <dbReference type="EMBL" id="MBU3877755.1"/>
    </source>
</evidence>
<dbReference type="Pfam" id="PF00474">
    <property type="entry name" value="SSF"/>
    <property type="match status" value="1"/>
</dbReference>
<gene>
    <name evidence="9" type="ORF">HGO97_018280</name>
</gene>
<feature type="transmembrane region" description="Helical" evidence="8">
    <location>
        <begin position="74"/>
        <end position="96"/>
    </location>
</feature>
<feature type="transmembrane region" description="Helical" evidence="8">
    <location>
        <begin position="269"/>
        <end position="294"/>
    </location>
</feature>
<feature type="transmembrane region" description="Helical" evidence="8">
    <location>
        <begin position="423"/>
        <end position="442"/>
    </location>
</feature>
<feature type="transmembrane region" description="Helical" evidence="8">
    <location>
        <begin position="392"/>
        <end position="416"/>
    </location>
</feature>
<comment type="subcellular location">
    <subcellularLocation>
        <location evidence="1">Cell membrane</location>
        <topology evidence="1">Multi-pass membrane protein</topology>
    </subcellularLocation>
</comment>
<feature type="transmembrane region" description="Helical" evidence="8">
    <location>
        <begin position="148"/>
        <end position="167"/>
    </location>
</feature>
<proteinExistence type="inferred from homology"/>
<dbReference type="EMBL" id="JABACJ020000022">
    <property type="protein sequence ID" value="MBU3877755.1"/>
    <property type="molecule type" value="Genomic_DNA"/>
</dbReference>
<keyword evidence="2" id="KW-0813">Transport</keyword>
<protein>
    <submittedName>
        <fullName evidence="9">Sodium/solute symporter</fullName>
    </submittedName>
</protein>
<feature type="transmembrane region" description="Helical" evidence="8">
    <location>
        <begin position="230"/>
        <end position="248"/>
    </location>
</feature>
<comment type="caution">
    <text evidence="9">The sequence shown here is derived from an EMBL/GenBank/DDBJ whole genome shotgun (WGS) entry which is preliminary data.</text>
</comment>
<dbReference type="PANTHER" id="PTHR42985">
    <property type="entry name" value="SODIUM-COUPLED MONOCARBOXYLATE TRANSPORTER"/>
    <property type="match status" value="1"/>
</dbReference>
<accession>A0ABS6D833</accession>
<keyword evidence="3" id="KW-1003">Cell membrane</keyword>
<keyword evidence="6" id="KW-0739">Sodium transport</keyword>
<dbReference type="PANTHER" id="PTHR42985:SF40">
    <property type="entry name" value="LD47995P-RELATED"/>
    <property type="match status" value="1"/>
</dbReference>
<feature type="transmembrane region" description="Helical" evidence="8">
    <location>
        <begin position="314"/>
        <end position="338"/>
    </location>
</feature>
<evidence type="ECO:0000256" key="5">
    <source>
        <dbReference type="ARBA" id="ARBA00023065"/>
    </source>
</evidence>
<evidence type="ECO:0000256" key="4">
    <source>
        <dbReference type="ARBA" id="ARBA00023053"/>
    </source>
</evidence>
<keyword evidence="8" id="KW-1133">Transmembrane helix</keyword>
<sequence>MSVIDFIIVIVYLGILLGLGVRLSRGNETQDDYFIAGRSMAWLPVALSVAATTISGNGFIGGPGWSYQSGLRAFMMNASIPLVLALACSCFLPFLYHIRITSCYEYLQKRFGAASRTLGAVGFLATALIQVSSMVYIPSLIISQLTGWNIKVVLIVIVIVSTVYTLLGGIKAVIWTDVIQMVIVWGGLFAVIFLALKNLDIGFMETIQVAREAGKLNALDFSMDLNLENGFWVTLLGGGILWMQYYISDQSQVQRLFSAKSVTEVKRSLLTSGILMNVMYFVFMIIGLIMFSVFQGRTFDNTNQIMIQFIADRVPAGVMGCIIAGIFAAAMSSVDSLLNSMATVFIKDIYEKWVLKGKKTASLTVSRNFTLVMAVFVVLFATLGFLNTTASVLAVVGSYISYLCGAILGMFLLGMLTKRANDLGVSIGFAAGVLGTVVLSKVCPVNYLWYNVTGLLITMAAGYLASLLKPGKNLAETERYTLLGCRREILGASTAHTDKKLLQEIPCHMDKYSWGLILFFVIQYLVLGTFR</sequence>
<feature type="transmembrane region" description="Helical" evidence="8">
    <location>
        <begin position="117"/>
        <end position="142"/>
    </location>
</feature>
<keyword evidence="5" id="KW-0406">Ion transport</keyword>
<keyword evidence="8" id="KW-0472">Membrane</keyword>
<feature type="transmembrane region" description="Helical" evidence="8">
    <location>
        <begin position="368"/>
        <end position="386"/>
    </location>
</feature>
<dbReference type="InterPro" id="IPR001734">
    <property type="entry name" value="Na/solute_symporter"/>
</dbReference>
<comment type="similarity">
    <text evidence="7">Belongs to the sodium:solute symporter (SSF) (TC 2.A.21) family.</text>
</comment>
<name>A0ABS6D833_9FIRM</name>
<evidence type="ECO:0000256" key="7">
    <source>
        <dbReference type="RuleBase" id="RU362091"/>
    </source>
</evidence>
<keyword evidence="10" id="KW-1185">Reference proteome</keyword>
<feature type="transmembrane region" description="Helical" evidence="8">
    <location>
        <begin position="512"/>
        <end position="530"/>
    </location>
</feature>
<keyword evidence="4" id="KW-0915">Sodium</keyword>
<dbReference type="Proteomes" id="UP000723714">
    <property type="component" value="Unassembled WGS sequence"/>
</dbReference>
<dbReference type="InterPro" id="IPR051163">
    <property type="entry name" value="Sodium:Solute_Symporter_SSF"/>
</dbReference>
<reference evidence="9 10" key="1">
    <citation type="submission" date="2021-06" db="EMBL/GenBank/DDBJ databases">
        <title>Faecalicatena sp. nov. isolated from porcine feces.</title>
        <authorList>
            <person name="Oh B.S."/>
            <person name="Lee J.H."/>
        </authorList>
    </citation>
    <scope>NUCLEOTIDE SEQUENCE [LARGE SCALE GENOMIC DNA]</scope>
    <source>
        <strain evidence="9 10">AGMB00832</strain>
    </source>
</reference>
<feature type="transmembrane region" description="Helical" evidence="8">
    <location>
        <begin position="448"/>
        <end position="468"/>
    </location>
</feature>
<feature type="transmembrane region" description="Helical" evidence="8">
    <location>
        <begin position="6"/>
        <end position="23"/>
    </location>
</feature>
<feature type="transmembrane region" description="Helical" evidence="8">
    <location>
        <begin position="35"/>
        <end position="54"/>
    </location>
</feature>
<evidence type="ECO:0000256" key="6">
    <source>
        <dbReference type="ARBA" id="ARBA00023201"/>
    </source>
</evidence>
<keyword evidence="8" id="KW-0812">Transmembrane</keyword>
<evidence type="ECO:0000256" key="3">
    <source>
        <dbReference type="ARBA" id="ARBA00022475"/>
    </source>
</evidence>
<evidence type="ECO:0000256" key="8">
    <source>
        <dbReference type="SAM" id="Phobius"/>
    </source>
</evidence>
<evidence type="ECO:0000313" key="10">
    <source>
        <dbReference type="Proteomes" id="UP000723714"/>
    </source>
</evidence>
<evidence type="ECO:0000256" key="2">
    <source>
        <dbReference type="ARBA" id="ARBA00022448"/>
    </source>
</evidence>
<dbReference type="RefSeq" id="WP_216244373.1">
    <property type="nucleotide sequence ID" value="NZ_JABACJ020000022.1"/>
</dbReference>
<dbReference type="NCBIfam" id="TIGR00813">
    <property type="entry name" value="sss"/>
    <property type="match status" value="1"/>
</dbReference>